<dbReference type="Proteomes" id="UP001162501">
    <property type="component" value="Chromosome 33"/>
</dbReference>
<evidence type="ECO:0000313" key="2">
    <source>
        <dbReference type="Proteomes" id="UP001162501"/>
    </source>
</evidence>
<proteinExistence type="predicted"/>
<gene>
    <name evidence="1" type="ORF">MRATA1EN3_LOCUS19858</name>
</gene>
<reference evidence="1" key="1">
    <citation type="submission" date="2023-05" db="EMBL/GenBank/DDBJ databases">
        <authorList>
            <consortium name="ELIXIR-Norway"/>
        </authorList>
    </citation>
    <scope>NUCLEOTIDE SEQUENCE</scope>
</reference>
<accession>A0ACB0F6Q1</accession>
<evidence type="ECO:0000313" key="1">
    <source>
        <dbReference type="EMBL" id="CAI9708645.1"/>
    </source>
</evidence>
<organism evidence="1 2">
    <name type="scientific">Rangifer tarandus platyrhynchus</name>
    <name type="common">Svalbard reindeer</name>
    <dbReference type="NCBI Taxonomy" id="3082113"/>
    <lineage>
        <taxon>Eukaryota</taxon>
        <taxon>Metazoa</taxon>
        <taxon>Chordata</taxon>
        <taxon>Craniata</taxon>
        <taxon>Vertebrata</taxon>
        <taxon>Euteleostomi</taxon>
        <taxon>Mammalia</taxon>
        <taxon>Eutheria</taxon>
        <taxon>Laurasiatheria</taxon>
        <taxon>Artiodactyla</taxon>
        <taxon>Ruminantia</taxon>
        <taxon>Pecora</taxon>
        <taxon>Cervidae</taxon>
        <taxon>Odocoileinae</taxon>
        <taxon>Rangifer</taxon>
    </lineage>
</organism>
<dbReference type="EMBL" id="OX596117">
    <property type="protein sequence ID" value="CAI9708645.1"/>
    <property type="molecule type" value="Genomic_DNA"/>
</dbReference>
<sequence length="406" mass="43835">MAVGSRGHRVLLEDGQGLGPRPGCSEVTAAAQPVSLSLHHVQQSCAERPQTTDSARCRGGPALVPANLTRRSALHPVPLAACQLPGMPVGDSWSPARYCHTSRGPRYDWLARSAPGILDAWTFSDSRTLQAIKRGVSGAKERGHTEIGRAAAAQWPLRASRRLWSSDDLTPRGPQSSQRDRACERKTTATAATITSVTTTKAIFMTSKIVTTTTTVVIFITSNITTNTTIAIFMTSNFVTTTTTIITTITIIIFLTSNIFTTTTIPTFITSNITTNTTITIFTTTTTTATFITSNITTNTCITSNITTNTTFITSSIVTTIATTVTAFITSNIITTTFFTSNITTNTFSPPTSHQHLYQHHSLQNHLHHLIITTDTLSGPTCFITKMWVNVLGSGSPGKQRPYIPV</sequence>
<protein>
    <submittedName>
        <fullName evidence="1">Uncharacterized protein</fullName>
    </submittedName>
</protein>
<name>A0ACB0F6Q1_RANTA</name>